<dbReference type="CDD" id="cd07034">
    <property type="entry name" value="TPP_PYR_PFOR_IOR-alpha_like"/>
    <property type="match status" value="1"/>
</dbReference>
<evidence type="ECO:0000256" key="8">
    <source>
        <dbReference type="ARBA" id="ARBA00022982"/>
    </source>
</evidence>
<dbReference type="SUPFAM" id="SSF52518">
    <property type="entry name" value="Thiamin diphosphate-binding fold (THDP-binding)"/>
    <property type="match status" value="2"/>
</dbReference>
<keyword evidence="17" id="KW-0670">Pyruvate</keyword>
<dbReference type="EC" id="1.2.7.8" evidence="3 14"/>
<dbReference type="OrthoDB" id="9804603at2"/>
<accession>A0A1G8M654</accession>
<dbReference type="Pfam" id="PF01855">
    <property type="entry name" value="POR_N"/>
    <property type="match status" value="1"/>
</dbReference>
<dbReference type="Pfam" id="PF02775">
    <property type="entry name" value="TPP_enzyme_C"/>
    <property type="match status" value="1"/>
</dbReference>
<comment type="catalytic activity">
    <reaction evidence="13 14">
        <text>indole-3-pyruvate + 2 oxidized [2Fe-2S]-[ferredoxin] + CoA = (indol-3-yl)acetyl-CoA + 2 reduced [2Fe-2S]-[ferredoxin] + CO2 + H(+)</text>
        <dbReference type="Rhea" id="RHEA:12645"/>
        <dbReference type="Rhea" id="RHEA-COMP:10000"/>
        <dbReference type="Rhea" id="RHEA-COMP:10001"/>
        <dbReference type="ChEBI" id="CHEBI:15378"/>
        <dbReference type="ChEBI" id="CHEBI:16526"/>
        <dbReference type="ChEBI" id="CHEBI:17640"/>
        <dbReference type="ChEBI" id="CHEBI:33737"/>
        <dbReference type="ChEBI" id="CHEBI:33738"/>
        <dbReference type="ChEBI" id="CHEBI:57271"/>
        <dbReference type="ChEBI" id="CHEBI:57287"/>
        <dbReference type="EC" id="1.2.7.8"/>
    </reaction>
</comment>
<dbReference type="Gene3D" id="3.40.50.970">
    <property type="match status" value="2"/>
</dbReference>
<evidence type="ECO:0000313" key="18">
    <source>
        <dbReference type="Proteomes" id="UP000198607"/>
    </source>
</evidence>
<evidence type="ECO:0000256" key="13">
    <source>
        <dbReference type="ARBA" id="ARBA00048332"/>
    </source>
</evidence>
<keyword evidence="11 14" id="KW-0411">Iron-sulfur</keyword>
<keyword evidence="8 14" id="KW-0249">Electron transport</keyword>
<name>A0A1G8M654_9RHOO</name>
<evidence type="ECO:0000256" key="2">
    <source>
        <dbReference type="ARBA" id="ARBA00011238"/>
    </source>
</evidence>
<protein>
    <recommendedName>
        <fullName evidence="4 14">Indolepyruvate oxidoreductase subunit IorA</fullName>
        <shortName evidence="14">IOR</shortName>
        <ecNumber evidence="3 14">1.2.7.8</ecNumber>
    </recommendedName>
    <alternativeName>
        <fullName evidence="12 14">Indolepyruvate ferredoxin oxidoreductase subunit alpha</fullName>
    </alternativeName>
</protein>
<reference evidence="17 18" key="1">
    <citation type="submission" date="2016-10" db="EMBL/GenBank/DDBJ databases">
        <authorList>
            <person name="de Groot N.N."/>
        </authorList>
    </citation>
    <scope>NUCLEOTIDE SEQUENCE [LARGE SCALE GENOMIC DNA]</scope>
    <source>
        <strain evidence="17 18">DSM 5885</strain>
    </source>
</reference>
<dbReference type="GO" id="GO:0044281">
    <property type="term" value="P:small molecule metabolic process"/>
    <property type="evidence" value="ECO:0007669"/>
    <property type="project" value="UniProtKB-ARBA"/>
</dbReference>
<dbReference type="InterPro" id="IPR045025">
    <property type="entry name" value="HACL1-like"/>
</dbReference>
<keyword evidence="7 14" id="KW-0479">Metal-binding</keyword>
<gene>
    <name evidence="17" type="ORF">SAMN05660652_03770</name>
</gene>
<evidence type="ECO:0000256" key="5">
    <source>
        <dbReference type="ARBA" id="ARBA00022448"/>
    </source>
</evidence>
<evidence type="ECO:0000256" key="7">
    <source>
        <dbReference type="ARBA" id="ARBA00022723"/>
    </source>
</evidence>
<dbReference type="InterPro" id="IPR002880">
    <property type="entry name" value="Pyrv_Fd/Flavodoxin_OxRdtase_N"/>
</dbReference>
<evidence type="ECO:0000256" key="10">
    <source>
        <dbReference type="ARBA" id="ARBA00023004"/>
    </source>
</evidence>
<evidence type="ECO:0000256" key="1">
    <source>
        <dbReference type="ARBA" id="ARBA00002995"/>
    </source>
</evidence>
<dbReference type="RefSeq" id="WP_091940055.1">
    <property type="nucleotide sequence ID" value="NZ_FNCY01000024.1"/>
</dbReference>
<comment type="function">
    <text evidence="1 14">Catalyzes the ferredoxin-dependent oxidative decarboxylation of arylpyruvates.</text>
</comment>
<dbReference type="PANTHER" id="PTHR43710">
    <property type="entry name" value="2-HYDROXYACYL-COA LYASE"/>
    <property type="match status" value="1"/>
</dbReference>
<dbReference type="Proteomes" id="UP000198607">
    <property type="component" value="Unassembled WGS sequence"/>
</dbReference>
<dbReference type="GO" id="GO:0030976">
    <property type="term" value="F:thiamine pyrophosphate binding"/>
    <property type="evidence" value="ECO:0007669"/>
    <property type="project" value="InterPro"/>
</dbReference>
<organism evidence="17 18">
    <name type="scientific">Propionivibrio dicarboxylicus</name>
    <dbReference type="NCBI Taxonomy" id="83767"/>
    <lineage>
        <taxon>Bacteria</taxon>
        <taxon>Pseudomonadati</taxon>
        <taxon>Pseudomonadota</taxon>
        <taxon>Betaproteobacteria</taxon>
        <taxon>Rhodocyclales</taxon>
        <taxon>Rhodocyclaceae</taxon>
        <taxon>Propionivibrio</taxon>
    </lineage>
</organism>
<dbReference type="CDD" id="cd02008">
    <property type="entry name" value="TPP_IOR_alpha"/>
    <property type="match status" value="1"/>
</dbReference>
<evidence type="ECO:0000256" key="12">
    <source>
        <dbReference type="ARBA" id="ARBA00030514"/>
    </source>
</evidence>
<dbReference type="InterPro" id="IPR029061">
    <property type="entry name" value="THDP-binding"/>
</dbReference>
<comment type="cofactor">
    <cofactor evidence="14">
        <name>[4Fe-4S] cluster</name>
        <dbReference type="ChEBI" id="CHEBI:49883"/>
    </cofactor>
    <text evidence="14">Binds 2 [4Fe-4S] clusters. In this family the first cluster has a non-standard and varying [4Fe-4S] binding motif CX(2)CX(2)CX(4-5)CP.</text>
</comment>
<keyword evidence="18" id="KW-1185">Reference proteome</keyword>
<dbReference type="SUPFAM" id="SSF52922">
    <property type="entry name" value="TK C-terminal domain-like"/>
    <property type="match status" value="1"/>
</dbReference>
<evidence type="ECO:0000259" key="15">
    <source>
        <dbReference type="Pfam" id="PF01855"/>
    </source>
</evidence>
<sequence length="543" mass="57495">MVAKLADRMLLSGDEAVALAAFNAGVLLGTGYPGTPSTEILEAFAALGGKAQWAPNEKVALEVGIGVAFAGGRSLVTMKHVGVNVAADALFTAAYTGVTGGLVLVSADDPGMASSQNEQDNRHYARAAGLLMLEPADSQQAYDFAAAAFALSEQFRQPVLLRMTTRTCHSKSIVTQTALPGPAQAPSFERNIPARVMIPAYARPAHHALRDKLARAAAYAENCAQTIVEPRSKALGIIASGVAAMHAREVAPEASLLQLGFSYPLPMQAIRDFVASVERCVVIEEGDRILVTELRAEGLAVEGKPERFRFGELNADRVRRILEHDDSPEAKIPGGKPPALCEGCSHRPVFEALNRLDCIVSGDIGCYSLGVLPPFTAMDTLVCMGASIGVGLGMRHVLPPEQAKRVVSVIGDSTFVHSGLTGLAEMVYNPPPTGHVVLIVDNGTTAMTGQQEHPGTGRTLLHDATGRLLFEDIARAMGIADVITVDPMASDVVLDDVLRQALDSGRLVVIVARRPCILAAPKIRQYERAAAEKRIGIAVRVDG</sequence>
<evidence type="ECO:0000256" key="6">
    <source>
        <dbReference type="ARBA" id="ARBA00022485"/>
    </source>
</evidence>
<dbReference type="STRING" id="83767.SAMN05660652_03770"/>
<dbReference type="InterPro" id="IPR011766">
    <property type="entry name" value="TPP_enzyme_TPP-bd"/>
</dbReference>
<dbReference type="InterPro" id="IPR017721">
    <property type="entry name" value="IorA"/>
</dbReference>
<dbReference type="GO" id="GO:0046872">
    <property type="term" value="F:metal ion binding"/>
    <property type="evidence" value="ECO:0007669"/>
    <property type="project" value="UniProtKB-UniRule"/>
</dbReference>
<dbReference type="GO" id="GO:0051539">
    <property type="term" value="F:4 iron, 4 sulfur cluster binding"/>
    <property type="evidence" value="ECO:0007669"/>
    <property type="project" value="UniProtKB-UniRule"/>
</dbReference>
<evidence type="ECO:0000256" key="11">
    <source>
        <dbReference type="ARBA" id="ARBA00023014"/>
    </source>
</evidence>
<keyword evidence="9 14" id="KW-0560">Oxidoreductase</keyword>
<evidence type="ECO:0000259" key="16">
    <source>
        <dbReference type="Pfam" id="PF02775"/>
    </source>
</evidence>
<feature type="domain" description="Pyruvate flavodoxin/ferredoxin oxidoreductase pyrimidine binding" evidence="15">
    <location>
        <begin position="20"/>
        <end position="177"/>
    </location>
</feature>
<evidence type="ECO:0000256" key="9">
    <source>
        <dbReference type="ARBA" id="ARBA00023002"/>
    </source>
</evidence>
<evidence type="ECO:0000256" key="4">
    <source>
        <dbReference type="ARBA" id="ARBA00017710"/>
    </source>
</evidence>
<keyword evidence="6 14" id="KW-0004">4Fe-4S</keyword>
<comment type="subunit">
    <text evidence="2">Heterodimer of the IorA and IorB subunits.</text>
</comment>
<dbReference type="GO" id="GO:0043805">
    <property type="term" value="F:indolepyruvate ferredoxin oxidoreductase activity"/>
    <property type="evidence" value="ECO:0007669"/>
    <property type="project" value="UniProtKB-UniRule"/>
</dbReference>
<dbReference type="InterPro" id="IPR009014">
    <property type="entry name" value="Transketo_C/PFOR_II"/>
</dbReference>
<feature type="domain" description="Thiamine pyrophosphate enzyme TPP-binding" evidence="16">
    <location>
        <begin position="363"/>
        <end position="511"/>
    </location>
</feature>
<proteinExistence type="predicted"/>
<dbReference type="PANTHER" id="PTHR43710:SF7">
    <property type="entry name" value="INDOLEPYRUVATE OXIDOREDUCTASE SUBUNIT IORA"/>
    <property type="match status" value="1"/>
</dbReference>
<evidence type="ECO:0000256" key="3">
    <source>
        <dbReference type="ARBA" id="ARBA00012812"/>
    </source>
</evidence>
<dbReference type="AlphaFoldDB" id="A0A1G8M654"/>
<evidence type="ECO:0000313" key="17">
    <source>
        <dbReference type="EMBL" id="SDI63401.1"/>
    </source>
</evidence>
<dbReference type="EMBL" id="FNCY01000024">
    <property type="protein sequence ID" value="SDI63401.1"/>
    <property type="molecule type" value="Genomic_DNA"/>
</dbReference>
<dbReference type="PIRSF" id="PIRSF006439">
    <property type="entry name" value="Indolepyruvate_ferr_oxidored"/>
    <property type="match status" value="1"/>
</dbReference>
<evidence type="ECO:0000256" key="14">
    <source>
        <dbReference type="PIRNR" id="PIRNR006439"/>
    </source>
</evidence>
<keyword evidence="5 14" id="KW-0813">Transport</keyword>
<dbReference type="FunFam" id="3.40.50.970:FF:000039">
    <property type="entry name" value="Indolepyruvate oxidoreductase subunit IorA"/>
    <property type="match status" value="1"/>
</dbReference>
<keyword evidence="10 14" id="KW-0408">Iron</keyword>